<evidence type="ECO:0000313" key="2">
    <source>
        <dbReference type="Proteomes" id="UP000188605"/>
    </source>
</evidence>
<gene>
    <name evidence="1" type="ORF">AN396_01760</name>
</gene>
<reference evidence="1" key="1">
    <citation type="submission" date="2016-08" db="EMBL/GenBank/DDBJ databases">
        <authorList>
            <person name="Ngugi D.K."/>
            <person name="Miyake S."/>
            <person name="Stingl U."/>
        </authorList>
    </citation>
    <scope>NUCLEOTIDE SEQUENCE</scope>
    <source>
        <strain evidence="1">SCG-B11WGA-EpuloA1</strain>
    </source>
</reference>
<evidence type="ECO:0000313" key="1">
    <source>
        <dbReference type="EMBL" id="ONI42430.1"/>
    </source>
</evidence>
<name>A0ACC8XFS3_9FIRM</name>
<dbReference type="Proteomes" id="UP000188605">
    <property type="component" value="Unassembled WGS sequence"/>
</dbReference>
<sequence>MLDREKIILMTEIAIEEKNDISEDKKIASYYIEDYLFINNFKTVFSILVLSVSMIFIKILLHIEKGKNIPTTASELVEEFVSPFVWNIILFIVIYSLISTYIYGNRYQKAEKRMKLYIEKKDQVQNYNNIEKGENNHGEFTII</sequence>
<dbReference type="EMBL" id="LJDB01000013">
    <property type="protein sequence ID" value="ONI42430.1"/>
    <property type="molecule type" value="Genomic_DNA"/>
</dbReference>
<proteinExistence type="predicted"/>
<keyword evidence="2" id="KW-1185">Reference proteome</keyword>
<protein>
    <submittedName>
        <fullName evidence="1">Uncharacterized protein</fullName>
    </submittedName>
</protein>
<comment type="caution">
    <text evidence="1">The sequence shown here is derived from an EMBL/GenBank/DDBJ whole genome shotgun (WGS) entry which is preliminary data.</text>
</comment>
<accession>A0ACC8XFS3</accession>
<organism evidence="1 2">
    <name type="scientific">Candidatus Epulonipiscium fishelsonii</name>
    <dbReference type="NCBI Taxonomy" id="77094"/>
    <lineage>
        <taxon>Bacteria</taxon>
        <taxon>Bacillati</taxon>
        <taxon>Bacillota</taxon>
        <taxon>Clostridia</taxon>
        <taxon>Lachnospirales</taxon>
        <taxon>Lachnospiraceae</taxon>
        <taxon>Candidatus Epulonipiscium</taxon>
    </lineage>
</organism>